<accession>A0A7W8FXM0</accession>
<dbReference type="CDD" id="cd06259">
    <property type="entry name" value="YdcF-like"/>
    <property type="match status" value="1"/>
</dbReference>
<dbReference type="Proteomes" id="UP000539953">
    <property type="component" value="Unassembled WGS sequence"/>
</dbReference>
<organism evidence="2 3">
    <name type="scientific">Catenisphaera adipataccumulans</name>
    <dbReference type="NCBI Taxonomy" id="700500"/>
    <lineage>
        <taxon>Bacteria</taxon>
        <taxon>Bacillati</taxon>
        <taxon>Bacillota</taxon>
        <taxon>Erysipelotrichia</taxon>
        <taxon>Erysipelotrichales</taxon>
        <taxon>Erysipelotrichaceae</taxon>
        <taxon>Catenisphaera</taxon>
    </lineage>
</organism>
<dbReference type="PANTHER" id="PTHR30336">
    <property type="entry name" value="INNER MEMBRANE PROTEIN, PROBABLE PERMEASE"/>
    <property type="match status" value="1"/>
</dbReference>
<comment type="caution">
    <text evidence="2">The sequence shown here is derived from an EMBL/GenBank/DDBJ whole genome shotgun (WGS) entry which is preliminary data.</text>
</comment>
<dbReference type="InterPro" id="IPR014729">
    <property type="entry name" value="Rossmann-like_a/b/a_fold"/>
</dbReference>
<dbReference type="Pfam" id="PF02698">
    <property type="entry name" value="DUF218"/>
    <property type="match status" value="1"/>
</dbReference>
<dbReference type="AlphaFoldDB" id="A0A7W8FXM0"/>
<evidence type="ECO:0000313" key="2">
    <source>
        <dbReference type="EMBL" id="MBB5183895.1"/>
    </source>
</evidence>
<name>A0A7W8FXM0_9FIRM</name>
<proteinExistence type="predicted"/>
<dbReference type="GO" id="GO:0005886">
    <property type="term" value="C:plasma membrane"/>
    <property type="evidence" value="ECO:0007669"/>
    <property type="project" value="TreeGrafter"/>
</dbReference>
<evidence type="ECO:0000259" key="1">
    <source>
        <dbReference type="Pfam" id="PF02698"/>
    </source>
</evidence>
<dbReference type="EMBL" id="JACHHK010000010">
    <property type="protein sequence ID" value="MBB5183895.1"/>
    <property type="molecule type" value="Genomic_DNA"/>
</dbReference>
<sequence>MIGLIVFIVVLILIYRHYFPPIPKADHVYDYGIVLGCPCHADGTLCTSQKKRSELAVQDYKAGKFKHILIAGGAAANEYVESEAMKAYILQFADIPVQTETKSRNTFENMKFSHEITGSASVMIITSQTHALRACAIAAQFFDDYSADWYPDHKPRHIYREIISRILYIYWEIKKKFSR</sequence>
<reference evidence="2 3" key="1">
    <citation type="submission" date="2020-08" db="EMBL/GenBank/DDBJ databases">
        <title>Genomic Encyclopedia of Type Strains, Phase IV (KMG-IV): sequencing the most valuable type-strain genomes for metagenomic binning, comparative biology and taxonomic classification.</title>
        <authorList>
            <person name="Goeker M."/>
        </authorList>
    </citation>
    <scope>NUCLEOTIDE SEQUENCE [LARGE SCALE GENOMIC DNA]</scope>
    <source>
        <strain evidence="2 3">DSM 25799</strain>
    </source>
</reference>
<dbReference type="Gene3D" id="3.40.50.620">
    <property type="entry name" value="HUPs"/>
    <property type="match status" value="1"/>
</dbReference>
<evidence type="ECO:0000313" key="3">
    <source>
        <dbReference type="Proteomes" id="UP000539953"/>
    </source>
</evidence>
<dbReference type="RefSeq" id="WP_183329190.1">
    <property type="nucleotide sequence ID" value="NZ_JACHHK010000010.1"/>
</dbReference>
<feature type="domain" description="DUF218" evidence="1">
    <location>
        <begin position="30"/>
        <end position="152"/>
    </location>
</feature>
<dbReference type="InterPro" id="IPR003848">
    <property type="entry name" value="DUF218"/>
</dbReference>
<dbReference type="InterPro" id="IPR051599">
    <property type="entry name" value="Cell_Envelope_Assoc"/>
</dbReference>
<dbReference type="PANTHER" id="PTHR30336:SF20">
    <property type="entry name" value="DUF218 DOMAIN-CONTAINING PROTEIN"/>
    <property type="match status" value="1"/>
</dbReference>
<keyword evidence="3" id="KW-1185">Reference proteome</keyword>
<protein>
    <submittedName>
        <fullName evidence="2">Vancomycin permeability regulator SanA</fullName>
    </submittedName>
</protein>
<gene>
    <name evidence="2" type="ORF">HNQ47_001943</name>
</gene>